<sequence length="729" mass="80662">MLSYRFTATGKLQFFWPAVDTSSGERTCTLLVPSNVAVDAVQILANAVVVQCVRVAAKSYGWFIEGLKQTFKFLERSPECHLPPQDWDEFFDHFFESHLHSSKKRALKSTLVYWQSVESLFKQSRSEGLLPLTVILPSGGAMSGVLDGIDTPLGHEPSMVGIPTTPDELLPKIYLCNDSLHLEADQYLLKLKTRMELASRTVVSACTQYWDTMLKCHEKGRELIDEIPVDEVQRIINGGDFFVDGVHIAHPDNPKGLNWFLAVARHYAVNDLQLNTVTIDALRGRAFFRRLFSIDGVRKKLVAKMVEAAGDYAIRKKTKNETLNRLLGFLCPRDCGAACSILMSENPKFTAEAIGNSTLYTRGGKPYIRTEADLERIIFSVDKPRAGKRKVSGLPPLSAKIVMDVMACTKELRSRLIASGHPGWRKMFIISTRNKIGTSGEIPQSLHTGSGVSLFKVLIDELAIGGIHKDGFTLKKIRATEGIIRFLETGNLRAVADLLGNSVAVVKSNYIPDFLRLKWATRGLRMMQQKLIIVATDGTPWEDEATDFTSPETRVIFIQKMLRDAVNGDAFSEIIRQRFKGHLRSGDELIKAIEDRELLIILSPESLAALYAHEASILNKGATEQTSEQPNTHSPTLPSLSNGDDGSKYANIPAEAIPALARLIRASATMSKADLQLSEKIIIDKLSGDVQSQLAATHIGAMALLDQHKDKVTFAYSIRAQLGGDDAEV</sequence>
<evidence type="ECO:0000256" key="1">
    <source>
        <dbReference type="SAM" id="MobiDB-lite"/>
    </source>
</evidence>
<dbReference type="EMBL" id="CABVHK010000026">
    <property type="protein sequence ID" value="VVN43782.1"/>
    <property type="molecule type" value="Genomic_DNA"/>
</dbReference>
<dbReference type="EMBL" id="CABVGX010000017">
    <property type="protein sequence ID" value="VVM84403.1"/>
    <property type="molecule type" value="Genomic_DNA"/>
</dbReference>
<name>A0A5E6XQ71_PSEFL</name>
<feature type="region of interest" description="Disordered" evidence="1">
    <location>
        <begin position="622"/>
        <end position="645"/>
    </location>
</feature>
<dbReference type="Proteomes" id="UP000326953">
    <property type="component" value="Unassembled WGS sequence"/>
</dbReference>
<evidence type="ECO:0000313" key="4">
    <source>
        <dbReference type="Proteomes" id="UP000325607"/>
    </source>
</evidence>
<accession>A0A5E6XQ71</accession>
<evidence type="ECO:0000313" key="3">
    <source>
        <dbReference type="EMBL" id="VVN43782.1"/>
    </source>
</evidence>
<dbReference type="OrthoDB" id="7033735at2"/>
<evidence type="ECO:0000313" key="5">
    <source>
        <dbReference type="Proteomes" id="UP000326953"/>
    </source>
</evidence>
<gene>
    <name evidence="2" type="ORF">PS645_02442</name>
    <name evidence="3" type="ORF">PS662_05657</name>
</gene>
<dbReference type="Proteomes" id="UP000325607">
    <property type="component" value="Unassembled WGS sequence"/>
</dbReference>
<dbReference type="RefSeq" id="WP_150580676.1">
    <property type="nucleotide sequence ID" value="NZ_CABVGX010000017.1"/>
</dbReference>
<reference evidence="4 5" key="1">
    <citation type="submission" date="2019-09" db="EMBL/GenBank/DDBJ databases">
        <authorList>
            <person name="Chandra G."/>
            <person name="Truman W A."/>
        </authorList>
    </citation>
    <scope>NUCLEOTIDE SEQUENCE [LARGE SCALE GENOMIC DNA]</scope>
    <source>
        <strain evidence="2">PS645</strain>
        <strain evidence="3">PS662</strain>
    </source>
</reference>
<organism evidence="3 5">
    <name type="scientific">Pseudomonas fluorescens</name>
    <dbReference type="NCBI Taxonomy" id="294"/>
    <lineage>
        <taxon>Bacteria</taxon>
        <taxon>Pseudomonadati</taxon>
        <taxon>Pseudomonadota</taxon>
        <taxon>Gammaproteobacteria</taxon>
        <taxon>Pseudomonadales</taxon>
        <taxon>Pseudomonadaceae</taxon>
        <taxon>Pseudomonas</taxon>
    </lineage>
</organism>
<proteinExistence type="predicted"/>
<evidence type="ECO:0000313" key="2">
    <source>
        <dbReference type="EMBL" id="VVM84403.1"/>
    </source>
</evidence>
<dbReference type="AlphaFoldDB" id="A0A5E6XQ71"/>
<protein>
    <submittedName>
        <fullName evidence="3">Uncharacterized protein</fullName>
    </submittedName>
</protein>
<feature type="compositionally biased region" description="Polar residues" evidence="1">
    <location>
        <begin position="622"/>
        <end position="644"/>
    </location>
</feature>